<dbReference type="CDD" id="cd00270">
    <property type="entry name" value="MATH_TRAF_C"/>
    <property type="match status" value="1"/>
</dbReference>
<dbReference type="Proteomes" id="UP000663874">
    <property type="component" value="Unassembled WGS sequence"/>
</dbReference>
<keyword evidence="4" id="KW-0175">Coiled coil</keyword>
<evidence type="ECO:0000313" key="7">
    <source>
        <dbReference type="EMBL" id="CAF3550924.1"/>
    </source>
</evidence>
<evidence type="ECO:0000256" key="1">
    <source>
        <dbReference type="ARBA" id="ARBA00022499"/>
    </source>
</evidence>
<gene>
    <name evidence="7" type="ORF">FNK824_LOCUS951</name>
    <name evidence="6" type="ORF">SEV965_LOCUS27663</name>
</gene>
<dbReference type="Pfam" id="PF21355">
    <property type="entry name" value="TRAF-mep_MATH"/>
    <property type="match status" value="1"/>
</dbReference>
<dbReference type="EMBL" id="CAJOBE010000045">
    <property type="protein sequence ID" value="CAF3550924.1"/>
    <property type="molecule type" value="Genomic_DNA"/>
</dbReference>
<sequence length="217" mass="25343">MKQQVEYENQVTKHHILDGTVIWKIVNVREKIYDAQSERQTSIYSPAFYTSTTGYKLCIRLYLNGDGTTRGTHISIFLVVLRDQYDALLQWPFSYRVSFCLVDQRTMLESGEIKQTKHIIESFRPDTRSISFQRPCSSMNIASGIPKFVSLVDFNQPLETNRYIINDTIFIKVLIDFIGIPKSMIYFIFNLNCGLPIHIQQKLIDEEMERRKAQNIT</sequence>
<evidence type="ECO:0000313" key="6">
    <source>
        <dbReference type="EMBL" id="CAF1327854.1"/>
    </source>
</evidence>
<evidence type="ECO:0000313" key="8">
    <source>
        <dbReference type="Proteomes" id="UP000663874"/>
    </source>
</evidence>
<comment type="caution">
    <text evidence="7">The sequence shown here is derived from an EMBL/GenBank/DDBJ whole genome shotgun (WGS) entry which is preliminary data.</text>
</comment>
<dbReference type="PANTHER" id="PTHR10131">
    <property type="entry name" value="TNF RECEPTOR ASSOCIATED FACTOR"/>
    <property type="match status" value="1"/>
</dbReference>
<evidence type="ECO:0000256" key="3">
    <source>
        <dbReference type="ARBA" id="ARBA00022843"/>
    </source>
</evidence>
<name>A0A818K5R7_9BILA</name>
<dbReference type="Proteomes" id="UP000663889">
    <property type="component" value="Unassembled WGS sequence"/>
</dbReference>
<dbReference type="GO" id="GO:0006915">
    <property type="term" value="P:apoptotic process"/>
    <property type="evidence" value="ECO:0007669"/>
    <property type="project" value="UniProtKB-KW"/>
</dbReference>
<dbReference type="SMART" id="SM00061">
    <property type="entry name" value="MATH"/>
    <property type="match status" value="1"/>
</dbReference>
<reference evidence="7" key="1">
    <citation type="submission" date="2021-02" db="EMBL/GenBank/DDBJ databases">
        <authorList>
            <person name="Nowell W R."/>
        </authorList>
    </citation>
    <scope>NUCLEOTIDE SEQUENCE</scope>
</reference>
<keyword evidence="2" id="KW-0053">Apoptosis</keyword>
<dbReference type="InterPro" id="IPR008974">
    <property type="entry name" value="TRAF-like"/>
</dbReference>
<dbReference type="InterPro" id="IPR049342">
    <property type="entry name" value="TRAF1-6_MATH_dom"/>
</dbReference>
<evidence type="ECO:0000259" key="5">
    <source>
        <dbReference type="PROSITE" id="PS50144"/>
    </source>
</evidence>
<organism evidence="7 8">
    <name type="scientific">Rotaria sordida</name>
    <dbReference type="NCBI Taxonomy" id="392033"/>
    <lineage>
        <taxon>Eukaryota</taxon>
        <taxon>Metazoa</taxon>
        <taxon>Spiralia</taxon>
        <taxon>Gnathifera</taxon>
        <taxon>Rotifera</taxon>
        <taxon>Eurotatoria</taxon>
        <taxon>Bdelloidea</taxon>
        <taxon>Philodinida</taxon>
        <taxon>Philodinidae</taxon>
        <taxon>Rotaria</taxon>
    </lineage>
</organism>
<protein>
    <recommendedName>
        <fullName evidence="5">MATH domain-containing protein</fullName>
    </recommendedName>
</protein>
<dbReference type="PANTHER" id="PTHR10131:SF94">
    <property type="entry name" value="TNF RECEPTOR-ASSOCIATED FACTOR 4"/>
    <property type="match status" value="1"/>
</dbReference>
<dbReference type="SUPFAM" id="SSF49599">
    <property type="entry name" value="TRAF domain-like"/>
    <property type="match status" value="1"/>
</dbReference>
<evidence type="ECO:0000256" key="4">
    <source>
        <dbReference type="ARBA" id="ARBA00023054"/>
    </source>
</evidence>
<dbReference type="PROSITE" id="PS50144">
    <property type="entry name" value="MATH"/>
    <property type="match status" value="1"/>
</dbReference>
<keyword evidence="1" id="KW-1017">Isopeptide bond</keyword>
<dbReference type="AlphaFoldDB" id="A0A818K5R7"/>
<dbReference type="InterPro" id="IPR002083">
    <property type="entry name" value="MATH/TRAF_dom"/>
</dbReference>
<keyword evidence="3" id="KW-0832">Ubl conjugation</keyword>
<proteinExistence type="predicted"/>
<dbReference type="FunFam" id="2.60.210.10:FF:000001">
    <property type="entry name" value="TNF receptor-associated factor"/>
    <property type="match status" value="1"/>
</dbReference>
<dbReference type="EMBL" id="CAJNOU010002517">
    <property type="protein sequence ID" value="CAF1327854.1"/>
    <property type="molecule type" value="Genomic_DNA"/>
</dbReference>
<feature type="domain" description="MATH" evidence="5">
    <location>
        <begin position="18"/>
        <end position="175"/>
    </location>
</feature>
<accession>A0A818K5R7</accession>
<dbReference type="Gene3D" id="2.60.210.10">
    <property type="entry name" value="Apoptosis, Tumor Necrosis Factor Receptor Associated Protein 2, Chain A"/>
    <property type="match status" value="1"/>
</dbReference>
<evidence type="ECO:0000256" key="2">
    <source>
        <dbReference type="ARBA" id="ARBA00022703"/>
    </source>
</evidence>
<dbReference type="GO" id="GO:0043122">
    <property type="term" value="P:regulation of canonical NF-kappaB signal transduction"/>
    <property type="evidence" value="ECO:0007669"/>
    <property type="project" value="TreeGrafter"/>
</dbReference>